<evidence type="ECO:0000256" key="6">
    <source>
        <dbReference type="ARBA" id="ARBA00022989"/>
    </source>
</evidence>
<keyword evidence="4" id="KW-1003">Cell membrane</keyword>
<dbReference type="PRINTS" id="PR01609">
    <property type="entry name" value="CD36FAMILY"/>
</dbReference>
<evidence type="ECO:0000256" key="7">
    <source>
        <dbReference type="ARBA" id="ARBA00023136"/>
    </source>
</evidence>
<keyword evidence="7 9" id="KW-0472">Membrane</keyword>
<evidence type="ECO:0000256" key="4">
    <source>
        <dbReference type="ARBA" id="ARBA00022475"/>
    </source>
</evidence>
<dbReference type="GO" id="GO:0005737">
    <property type="term" value="C:cytoplasm"/>
    <property type="evidence" value="ECO:0007669"/>
    <property type="project" value="TreeGrafter"/>
</dbReference>
<reference evidence="10" key="2">
    <citation type="submission" date="2022-10" db="EMBL/GenBank/DDBJ databases">
        <authorList>
            <consortium name="ENA_rothamsted_submissions"/>
            <consortium name="culmorum"/>
            <person name="King R."/>
        </authorList>
    </citation>
    <scope>NUCLEOTIDE SEQUENCE</scope>
</reference>
<dbReference type="Proteomes" id="UP001153620">
    <property type="component" value="Chromosome 3"/>
</dbReference>
<keyword evidence="11" id="KW-1185">Reference proteome</keyword>
<gene>
    <name evidence="10" type="ORF">CHIRRI_LOCUS9995</name>
</gene>
<keyword evidence="6 9" id="KW-1133">Transmembrane helix</keyword>
<dbReference type="OrthoDB" id="18585at2759"/>
<evidence type="ECO:0000256" key="9">
    <source>
        <dbReference type="SAM" id="Phobius"/>
    </source>
</evidence>
<evidence type="ECO:0000256" key="8">
    <source>
        <dbReference type="ARBA" id="ARBA00023180"/>
    </source>
</evidence>
<dbReference type="PANTHER" id="PTHR11923:SF104">
    <property type="entry name" value="FI07620P"/>
    <property type="match status" value="1"/>
</dbReference>
<evidence type="ECO:0000313" key="10">
    <source>
        <dbReference type="EMBL" id="CAG9807146.1"/>
    </source>
</evidence>
<proteinExistence type="inferred from homology"/>
<sequence length="607" mass="69757">MTKNNTKAILSQHKISLIKYGLSSLIVIITSCAIAIIDPLERIIESQLQVRPGTYLYNVWEKPPLEVFLKVYIFNITNSEEFLNGIDKKLKVEEVGPYVYQEFLVNDNATFHENGTMSYVPKRHCVFVPERSIGDPKMDFIMAPNLVVLAASTASAKLSTYAAFGVSMLIKTMNARPIIRLTVDEFMWGYDDKLVKLANNIVPNFITFERLGILDRLFDEGHNVVSMILPEGIELLNRKKLQEEKEKHEIRMKEKRTIETEEHVEPLENSLASAMVSESVSDVEYDEDYDRFNEIPAMDLKVEEPEVIEDEKPVKDDIREYAIDMWNGSPGLKAWGYNNSDNNYPCAVLRGAYDGTLFPKRFKKDDKFFIYRKAFCRKLAIHYSHTAKLDGIEAYWFKLADNAFDDKIDDPETICYCNGEKMCPKRGLGNITPCYYNLPIAVSLPHYYNSDPTLLKEIDGLHPEKEKHESVIAMQPRLGVPIKITSRIQLNLMNGETKFNTQVKRFDHLTVPIVWIECAVERLQFSLNIILIIAFIILPIIQKLIIYILAFIGAAGIALCALKYFLFCDLPDNKKSIKYSAVFPYIKREMAKFEDKERDILQRVDSV</sequence>
<dbReference type="GO" id="GO:0005886">
    <property type="term" value="C:plasma membrane"/>
    <property type="evidence" value="ECO:0007669"/>
    <property type="project" value="UniProtKB-SubCell"/>
</dbReference>
<protein>
    <submittedName>
        <fullName evidence="10">Uncharacterized protein</fullName>
    </submittedName>
</protein>
<dbReference type="Pfam" id="PF01130">
    <property type="entry name" value="CD36"/>
    <property type="match status" value="1"/>
</dbReference>
<keyword evidence="8" id="KW-0325">Glycoprotein</keyword>
<evidence type="ECO:0000256" key="1">
    <source>
        <dbReference type="ARBA" id="ARBA00003156"/>
    </source>
</evidence>
<comment type="function">
    <text evidence="1">Plays an olfactory role that is not restricted to pheromone sensitivity.</text>
</comment>
<comment type="subcellular location">
    <subcellularLocation>
        <location evidence="2">Cell membrane</location>
    </subcellularLocation>
</comment>
<reference evidence="10" key="1">
    <citation type="submission" date="2022-01" db="EMBL/GenBank/DDBJ databases">
        <authorList>
            <person name="King R."/>
        </authorList>
    </citation>
    <scope>NUCLEOTIDE SEQUENCE</scope>
</reference>
<dbReference type="PROSITE" id="PS51257">
    <property type="entry name" value="PROKAR_LIPOPROTEIN"/>
    <property type="match status" value="1"/>
</dbReference>
<evidence type="ECO:0000256" key="3">
    <source>
        <dbReference type="ARBA" id="ARBA00010532"/>
    </source>
</evidence>
<dbReference type="EMBL" id="OU895879">
    <property type="protein sequence ID" value="CAG9807146.1"/>
    <property type="molecule type" value="Genomic_DNA"/>
</dbReference>
<comment type="similarity">
    <text evidence="3">Belongs to the CD36 family.</text>
</comment>
<feature type="transmembrane region" description="Helical" evidence="9">
    <location>
        <begin position="20"/>
        <end position="37"/>
    </location>
</feature>
<dbReference type="PANTHER" id="PTHR11923">
    <property type="entry name" value="SCAVENGER RECEPTOR CLASS B TYPE-1 SR-B1"/>
    <property type="match status" value="1"/>
</dbReference>
<evidence type="ECO:0000256" key="2">
    <source>
        <dbReference type="ARBA" id="ARBA00004236"/>
    </source>
</evidence>
<feature type="transmembrane region" description="Helical" evidence="9">
    <location>
        <begin position="548"/>
        <end position="567"/>
    </location>
</feature>
<dbReference type="GO" id="GO:0005044">
    <property type="term" value="F:scavenger receptor activity"/>
    <property type="evidence" value="ECO:0007669"/>
    <property type="project" value="TreeGrafter"/>
</dbReference>
<evidence type="ECO:0000313" key="11">
    <source>
        <dbReference type="Proteomes" id="UP001153620"/>
    </source>
</evidence>
<dbReference type="AlphaFoldDB" id="A0A9N9S0X6"/>
<evidence type="ECO:0000256" key="5">
    <source>
        <dbReference type="ARBA" id="ARBA00022692"/>
    </source>
</evidence>
<feature type="transmembrane region" description="Helical" evidence="9">
    <location>
        <begin position="523"/>
        <end position="541"/>
    </location>
</feature>
<name>A0A9N9S0X6_9DIPT</name>
<accession>A0A9N9S0X6</accession>
<organism evidence="10 11">
    <name type="scientific">Chironomus riparius</name>
    <dbReference type="NCBI Taxonomy" id="315576"/>
    <lineage>
        <taxon>Eukaryota</taxon>
        <taxon>Metazoa</taxon>
        <taxon>Ecdysozoa</taxon>
        <taxon>Arthropoda</taxon>
        <taxon>Hexapoda</taxon>
        <taxon>Insecta</taxon>
        <taxon>Pterygota</taxon>
        <taxon>Neoptera</taxon>
        <taxon>Endopterygota</taxon>
        <taxon>Diptera</taxon>
        <taxon>Nematocera</taxon>
        <taxon>Chironomoidea</taxon>
        <taxon>Chironomidae</taxon>
        <taxon>Chironominae</taxon>
        <taxon>Chironomus</taxon>
    </lineage>
</organism>
<dbReference type="InterPro" id="IPR002159">
    <property type="entry name" value="CD36_fam"/>
</dbReference>
<keyword evidence="5 9" id="KW-0812">Transmembrane</keyword>